<organism evidence="8">
    <name type="scientific">Anthurium amnicola</name>
    <dbReference type="NCBI Taxonomy" id="1678845"/>
    <lineage>
        <taxon>Eukaryota</taxon>
        <taxon>Viridiplantae</taxon>
        <taxon>Streptophyta</taxon>
        <taxon>Embryophyta</taxon>
        <taxon>Tracheophyta</taxon>
        <taxon>Spermatophyta</taxon>
        <taxon>Magnoliopsida</taxon>
        <taxon>Liliopsida</taxon>
        <taxon>Araceae</taxon>
        <taxon>Pothoideae</taxon>
        <taxon>Potheae</taxon>
        <taxon>Anthurium</taxon>
    </lineage>
</organism>
<evidence type="ECO:0000256" key="4">
    <source>
        <dbReference type="ARBA" id="ARBA00022840"/>
    </source>
</evidence>
<keyword evidence="4" id="KW-0067">ATP-binding</keyword>
<dbReference type="Pfam" id="PF00931">
    <property type="entry name" value="NB-ARC"/>
    <property type="match status" value="1"/>
</dbReference>
<evidence type="ECO:0000256" key="5">
    <source>
        <dbReference type="SAM" id="Coils"/>
    </source>
</evidence>
<dbReference type="EMBL" id="GDJX01008223">
    <property type="protein sequence ID" value="JAT59713.1"/>
    <property type="molecule type" value="Transcribed_RNA"/>
</dbReference>
<dbReference type="GO" id="GO:0002758">
    <property type="term" value="P:innate immune response-activating signaling pathway"/>
    <property type="evidence" value="ECO:0007669"/>
    <property type="project" value="UniProtKB-ARBA"/>
</dbReference>
<dbReference type="PRINTS" id="PR00364">
    <property type="entry name" value="DISEASERSIST"/>
</dbReference>
<name>A0A1D1YYI6_9ARAE</name>
<dbReference type="Gene3D" id="3.40.50.300">
    <property type="entry name" value="P-loop containing nucleotide triphosphate hydrolases"/>
    <property type="match status" value="1"/>
</dbReference>
<dbReference type="GO" id="GO:0005524">
    <property type="term" value="F:ATP binding"/>
    <property type="evidence" value="ECO:0007669"/>
    <property type="project" value="UniProtKB-KW"/>
</dbReference>
<keyword evidence="5" id="KW-0175">Coiled coil</keyword>
<sequence length="894" mass="101453">MDCVTPIFEFLSNRSRDLFALLFGHIVSLEGNIYSLKREMRELQSLRDDVKRQVDAAERQRLTCTNQVRWWLESVDNLGSEVGSIDVEFERLFRCFGDCRLNIGSRYWLGKRAAEKLAEVRDLKGKGVFSKVADGFLLGKIEEVPITSSVGVNLLLEQLHCCVTGVELDIIGLHGMGGVGKTNLLKKFNNELLSLTHDFDIVILLEVTRDLNVDRLQRAIGSRLGLRWQENEDPKERATHIFAVLSTLNFVIFLDDIWEPLYLPSIGIPIPNSQHRRKIVFSTRIEDVCINMDAQKIIKVECLPWEEAWNLFVQKIGKEFIVSQPELEMFAKAIVKKCGGLPLALTTMGRTMASKRALDEWEHAFMTMVNAPWEIPGLKELVLDCLRSSYDNLATDKLRQCFLYCSLYPEEFSIEKVWLIDYWMCEGILGDMGYVTDACRKGHEILNLLKASCLLDDDSGRVRMHCMMRNLALWIASECGQQKNKWLVQAGVLLKRPPETERWKEAERISLMDNEISTLPEAPICPNLISLMLHHNSALHKFSDGFFLFMPSLTILELSITSIEELPPAIGMLRELRYLNLWQTKLISLPKELGYLANLKYLELGWTPTLRFIPKGLIAKLSPSLQMLGMFNTRIDWKVDGSSEDGASFEELEGLQKLKSLGISFGNVSTLQRLSSFHRLASSTVRLHVFGCEGMTTIILPSTLGENITAINMLTISDSNELQEVIIGTENEECSLMNLQILEIRNLAKAKLVCRVLLPQQGLGSLRFLWITSCSGIEQLIDGVTFAFARLEELHLADLPKLKSICWDIAIIFPSLQFLKVDKCPKLKRLPFGSSSDNYKITAIGGQSEWWDTLEWQDDIIKSSFQPLFKELKRSDSAFHAVDGGFLNRDGSPL</sequence>
<dbReference type="Gene3D" id="3.80.10.10">
    <property type="entry name" value="Ribonuclease Inhibitor"/>
    <property type="match status" value="2"/>
</dbReference>
<evidence type="ECO:0000256" key="3">
    <source>
        <dbReference type="ARBA" id="ARBA00022821"/>
    </source>
</evidence>
<evidence type="ECO:0000256" key="2">
    <source>
        <dbReference type="ARBA" id="ARBA00022737"/>
    </source>
</evidence>
<dbReference type="FunFam" id="1.10.10.10:FF:000322">
    <property type="entry name" value="Probable disease resistance protein At1g63360"/>
    <property type="match status" value="1"/>
</dbReference>
<dbReference type="InterPro" id="IPR042197">
    <property type="entry name" value="Apaf_helical"/>
</dbReference>
<dbReference type="PANTHER" id="PTHR33463">
    <property type="entry name" value="NB-ARC DOMAIN-CONTAINING PROTEIN-RELATED"/>
    <property type="match status" value="1"/>
</dbReference>
<feature type="domain" description="Disease resistance R13L4/SHOC-2-like LRR" evidence="7">
    <location>
        <begin position="516"/>
        <end position="803"/>
    </location>
</feature>
<keyword evidence="2" id="KW-0677">Repeat</keyword>
<dbReference type="Pfam" id="PF23598">
    <property type="entry name" value="LRR_14"/>
    <property type="match status" value="1"/>
</dbReference>
<feature type="domain" description="NB-ARC" evidence="6">
    <location>
        <begin position="166"/>
        <end position="317"/>
    </location>
</feature>
<accession>A0A1D1YYI6</accession>
<reference evidence="8" key="1">
    <citation type="submission" date="2015-07" db="EMBL/GenBank/DDBJ databases">
        <title>Transcriptome Assembly of Anthurium amnicola.</title>
        <authorList>
            <person name="Suzuki J."/>
        </authorList>
    </citation>
    <scope>NUCLEOTIDE SEQUENCE</scope>
</reference>
<dbReference type="GO" id="GO:0009626">
    <property type="term" value="P:plant-type hypersensitive response"/>
    <property type="evidence" value="ECO:0007669"/>
    <property type="project" value="UniProtKB-ARBA"/>
</dbReference>
<dbReference type="GO" id="GO:0043531">
    <property type="term" value="F:ADP binding"/>
    <property type="evidence" value="ECO:0007669"/>
    <property type="project" value="InterPro"/>
</dbReference>
<dbReference type="FunFam" id="1.10.8.430:FF:000003">
    <property type="entry name" value="Probable disease resistance protein At5g66910"/>
    <property type="match status" value="1"/>
</dbReference>
<protein>
    <submittedName>
        <fullName evidence="8">Disease resistance protein RPS2</fullName>
    </submittedName>
</protein>
<gene>
    <name evidence="8" type="primary">RPS2_48</name>
    <name evidence="8" type="ORF">g.72863</name>
</gene>
<dbReference type="SUPFAM" id="SSF52540">
    <property type="entry name" value="P-loop containing nucleoside triphosphate hydrolases"/>
    <property type="match status" value="1"/>
</dbReference>
<dbReference type="PANTHER" id="PTHR33463:SF191">
    <property type="entry name" value="NB-ARC DOMAIN-CONTAINING PROTEIN"/>
    <property type="match status" value="1"/>
</dbReference>
<dbReference type="GO" id="GO:0042742">
    <property type="term" value="P:defense response to bacterium"/>
    <property type="evidence" value="ECO:0007669"/>
    <property type="project" value="UniProtKB-ARBA"/>
</dbReference>
<evidence type="ECO:0000259" key="6">
    <source>
        <dbReference type="Pfam" id="PF00931"/>
    </source>
</evidence>
<dbReference type="InterPro" id="IPR055414">
    <property type="entry name" value="LRR_R13L4/SHOC2-like"/>
</dbReference>
<comment type="similarity">
    <text evidence="1">Belongs to the disease resistance NB-LRR family.</text>
</comment>
<feature type="coiled-coil region" evidence="5">
    <location>
        <begin position="26"/>
        <end position="67"/>
    </location>
</feature>
<dbReference type="InterPro" id="IPR027417">
    <property type="entry name" value="P-loop_NTPase"/>
</dbReference>
<dbReference type="InterPro" id="IPR032675">
    <property type="entry name" value="LRR_dom_sf"/>
</dbReference>
<dbReference type="FunFam" id="3.40.50.300:FF:001091">
    <property type="entry name" value="Probable disease resistance protein At1g61300"/>
    <property type="match status" value="1"/>
</dbReference>
<dbReference type="AlphaFoldDB" id="A0A1D1YYI6"/>
<dbReference type="Gene3D" id="1.10.8.430">
    <property type="entry name" value="Helical domain of apoptotic protease-activating factors"/>
    <property type="match status" value="1"/>
</dbReference>
<dbReference type="InterPro" id="IPR050905">
    <property type="entry name" value="Plant_NBS-LRR"/>
</dbReference>
<evidence type="ECO:0000256" key="1">
    <source>
        <dbReference type="ARBA" id="ARBA00008894"/>
    </source>
</evidence>
<evidence type="ECO:0000259" key="7">
    <source>
        <dbReference type="Pfam" id="PF23598"/>
    </source>
</evidence>
<proteinExistence type="inferred from homology"/>
<evidence type="ECO:0000313" key="8">
    <source>
        <dbReference type="EMBL" id="JAT59713.1"/>
    </source>
</evidence>
<dbReference type="InterPro" id="IPR002182">
    <property type="entry name" value="NB-ARC"/>
</dbReference>
<keyword evidence="3" id="KW-0611">Plant defense</keyword>
<keyword evidence="4" id="KW-0547">Nucleotide-binding</keyword>
<dbReference type="SUPFAM" id="SSF52058">
    <property type="entry name" value="L domain-like"/>
    <property type="match status" value="1"/>
</dbReference>